<dbReference type="KEGG" id="cart:PA27867_1875"/>
<proteinExistence type="predicted"/>
<organism evidence="1 2">
    <name type="scientific">Cryobacterium arcticum</name>
    <dbReference type="NCBI Taxonomy" id="670052"/>
    <lineage>
        <taxon>Bacteria</taxon>
        <taxon>Bacillati</taxon>
        <taxon>Actinomycetota</taxon>
        <taxon>Actinomycetes</taxon>
        <taxon>Micrococcales</taxon>
        <taxon>Microbacteriaceae</taxon>
        <taxon>Cryobacterium</taxon>
    </lineage>
</organism>
<gene>
    <name evidence="1" type="ORF">PA27867_1875</name>
</gene>
<dbReference type="Proteomes" id="UP000092582">
    <property type="component" value="Chromosome 1"/>
</dbReference>
<accession>A0A1B1BJT3</accession>
<evidence type="ECO:0008006" key="3">
    <source>
        <dbReference type="Google" id="ProtNLM"/>
    </source>
</evidence>
<keyword evidence="2" id="KW-1185">Reference proteome</keyword>
<name>A0A1B1BJT3_9MICO</name>
<dbReference type="AlphaFoldDB" id="A0A1B1BJT3"/>
<sequence length="198" mass="20858">MTPLVPVALTGADLPIAELSVARLDGELFSLAGSWCPVDILDEPATRAAALAGLAGSSGPAGPAGPASDRLVAERMTAAWIYGLAPEPAQHQFCVDVTARTRKPDTPNALLREVRLRPGDIRVVGRMLVTVPRRTAVDLARWGSSPAVRADTELLAALLAYDVDARDAGDGLPAFRRGISFSRVAAAQLDRARLRMTG</sequence>
<dbReference type="OrthoDB" id="4802815at2"/>
<dbReference type="STRING" id="670052.PA27867_1875"/>
<evidence type="ECO:0000313" key="2">
    <source>
        <dbReference type="Proteomes" id="UP000092582"/>
    </source>
</evidence>
<dbReference type="RefSeq" id="WP_066595711.1">
    <property type="nucleotide sequence ID" value="NZ_CP016282.1"/>
</dbReference>
<reference evidence="1 2" key="1">
    <citation type="submission" date="2016-06" db="EMBL/GenBank/DDBJ databases">
        <title>Genome sequencing of Cryobacterium arcticum PAMC 27867.</title>
        <authorList>
            <person name="Lee J."/>
            <person name="Kim O.-S."/>
        </authorList>
    </citation>
    <scope>NUCLEOTIDE SEQUENCE [LARGE SCALE GENOMIC DNA]</scope>
    <source>
        <strain evidence="1 2">PAMC 27867</strain>
    </source>
</reference>
<evidence type="ECO:0000313" key="1">
    <source>
        <dbReference type="EMBL" id="ANP72828.1"/>
    </source>
</evidence>
<dbReference type="EMBL" id="CP016282">
    <property type="protein sequence ID" value="ANP72828.1"/>
    <property type="molecule type" value="Genomic_DNA"/>
</dbReference>
<protein>
    <recommendedName>
        <fullName evidence="3">AbiEi antitoxin C-terminal domain-containing protein</fullName>
    </recommendedName>
</protein>